<gene>
    <name evidence="4" type="ORF">M622_08630</name>
</gene>
<organism evidence="4 5">
    <name type="scientific">Thauera terpenica 58Eu</name>
    <dbReference type="NCBI Taxonomy" id="1348657"/>
    <lineage>
        <taxon>Bacteria</taxon>
        <taxon>Pseudomonadati</taxon>
        <taxon>Pseudomonadota</taxon>
        <taxon>Betaproteobacteria</taxon>
        <taxon>Rhodocyclales</taxon>
        <taxon>Zoogloeaceae</taxon>
        <taxon>Thauera</taxon>
    </lineage>
</organism>
<dbReference type="PATRIC" id="fig|1348657.5.peg.3772"/>
<feature type="domain" description="HD" evidence="2">
    <location>
        <begin position="230"/>
        <end position="352"/>
    </location>
</feature>
<dbReference type="InterPro" id="IPR052020">
    <property type="entry name" value="Cyclic_di-GMP/3'3'-cGAMP_PDE"/>
</dbReference>
<dbReference type="SUPFAM" id="SSF109604">
    <property type="entry name" value="HD-domain/PDEase-like"/>
    <property type="match status" value="1"/>
</dbReference>
<protein>
    <submittedName>
        <fullName evidence="4">Uncharacterized protein</fullName>
    </submittedName>
</protein>
<dbReference type="Gene3D" id="1.10.3210.10">
    <property type="entry name" value="Hypothetical protein af1432"/>
    <property type="match status" value="1"/>
</dbReference>
<dbReference type="PANTHER" id="PTHR45228">
    <property type="entry name" value="CYCLIC DI-GMP PHOSPHODIESTERASE TM_0186-RELATED"/>
    <property type="match status" value="1"/>
</dbReference>
<dbReference type="GO" id="GO:0008081">
    <property type="term" value="F:phosphoric diester hydrolase activity"/>
    <property type="evidence" value="ECO:0007669"/>
    <property type="project" value="UniProtKB-ARBA"/>
</dbReference>
<dbReference type="eggNOG" id="COG3437">
    <property type="taxonomic scope" value="Bacteria"/>
</dbReference>
<dbReference type="PROSITE" id="PS51831">
    <property type="entry name" value="HD"/>
    <property type="match status" value="1"/>
</dbReference>
<dbReference type="InterPro" id="IPR006674">
    <property type="entry name" value="HD_domain"/>
</dbReference>
<proteinExistence type="predicted"/>
<feature type="domain" description="HD-GYP" evidence="3">
    <location>
        <begin position="208"/>
        <end position="403"/>
    </location>
</feature>
<evidence type="ECO:0000256" key="1">
    <source>
        <dbReference type="SAM" id="SignalP"/>
    </source>
</evidence>
<dbReference type="PANTHER" id="PTHR45228:SF1">
    <property type="entry name" value="CYCLIC DI-GMP PHOSPHODIESTERASE TM_0186"/>
    <property type="match status" value="1"/>
</dbReference>
<dbReference type="AlphaFoldDB" id="T0ASU5"/>
<feature type="chain" id="PRO_5004573802" evidence="1">
    <location>
        <begin position="28"/>
        <end position="423"/>
    </location>
</feature>
<reference evidence="4 5" key="1">
    <citation type="submission" date="2013-06" db="EMBL/GenBank/DDBJ databases">
        <title>Draft genome sequence of Thauera terpenica.</title>
        <authorList>
            <person name="Liu B."/>
            <person name="Frostegard A.H."/>
            <person name="Shapleigh J.P."/>
        </authorList>
    </citation>
    <scope>NUCLEOTIDE SEQUENCE [LARGE SCALE GENOMIC DNA]</scope>
    <source>
        <strain evidence="4 5">58Eu</strain>
    </source>
</reference>
<dbReference type="OrthoDB" id="9763857at2"/>
<dbReference type="PROSITE" id="PS51832">
    <property type="entry name" value="HD_GYP"/>
    <property type="match status" value="1"/>
</dbReference>
<dbReference type="CDD" id="cd00077">
    <property type="entry name" value="HDc"/>
    <property type="match status" value="1"/>
</dbReference>
<evidence type="ECO:0000313" key="5">
    <source>
        <dbReference type="Proteomes" id="UP000015455"/>
    </source>
</evidence>
<evidence type="ECO:0000313" key="4">
    <source>
        <dbReference type="EMBL" id="EPZ13753.1"/>
    </source>
</evidence>
<evidence type="ECO:0000259" key="3">
    <source>
        <dbReference type="PROSITE" id="PS51832"/>
    </source>
</evidence>
<dbReference type="InterPro" id="IPR037522">
    <property type="entry name" value="HD_GYP_dom"/>
</dbReference>
<dbReference type="Proteomes" id="UP000015455">
    <property type="component" value="Unassembled WGS sequence"/>
</dbReference>
<dbReference type="NCBIfam" id="TIGR00277">
    <property type="entry name" value="HDIG"/>
    <property type="match status" value="1"/>
</dbReference>
<dbReference type="EMBL" id="ATJV01000125">
    <property type="protein sequence ID" value="EPZ13753.1"/>
    <property type="molecule type" value="Genomic_DNA"/>
</dbReference>
<comment type="caution">
    <text evidence="4">The sequence shown here is derived from an EMBL/GenBank/DDBJ whole genome shotgun (WGS) entry which is preliminary data.</text>
</comment>
<dbReference type="STRING" id="1348657.M622_08630"/>
<dbReference type="SMART" id="SM00471">
    <property type="entry name" value="HDc"/>
    <property type="match status" value="1"/>
</dbReference>
<keyword evidence="5" id="KW-1185">Reference proteome</keyword>
<accession>T0ASU5</accession>
<dbReference type="InterPro" id="IPR006675">
    <property type="entry name" value="HDIG_dom"/>
</dbReference>
<feature type="signal peptide" evidence="1">
    <location>
        <begin position="1"/>
        <end position="27"/>
    </location>
</feature>
<evidence type="ECO:0000259" key="2">
    <source>
        <dbReference type="PROSITE" id="PS51831"/>
    </source>
</evidence>
<dbReference type="InterPro" id="IPR003607">
    <property type="entry name" value="HD/PDEase_dom"/>
</dbReference>
<keyword evidence="1" id="KW-0732">Signal</keyword>
<dbReference type="Pfam" id="PF13487">
    <property type="entry name" value="HD_5"/>
    <property type="match status" value="1"/>
</dbReference>
<sequence>MNPFNRRAAFRIAAVSVLLAAIASPLAWMVAHEAAEANTVSMAVEESQRLARHFDATALRGPEASVHAQSAANAIVGGLFDVAEIYDQEGSRLATAMTSVGAEIERLLPTHRPPDYTVETHRDLGHTNGRWVIRVFVPLKNPEGVSADEIAGYFEGVRAIPDWQLEQMFQHGLRAALMAGLASLLCGAAIYPVVVRLAADNERKASEVLASHLSLMEALGQAIAKRDSDTGAHNYRVAWIAARIAERMGLQGKAMQSMIVGSLLHDIGKIGIPDAILYKPAALDDDELEIMRSHVQQGEEIVAGIRWLDEAHDIVSAHHEKWDGTGYPRQLAGENIPLSARVFALADVFDALCSKRPYKAELGFDAAMEILERGVGSHFDPAVMAAFRPLARDVFDTLAESDEAGARGLLEKRVRRHFGIGEG</sequence>
<name>T0ASU5_9RHOO</name>